<dbReference type="InterPro" id="IPR001128">
    <property type="entry name" value="Cyt_P450"/>
</dbReference>
<dbReference type="GO" id="GO:0020037">
    <property type="term" value="F:heme binding"/>
    <property type="evidence" value="ECO:0007669"/>
    <property type="project" value="InterPro"/>
</dbReference>
<comment type="cofactor">
    <cofactor evidence="1 7">
        <name>heme</name>
        <dbReference type="ChEBI" id="CHEBI:30413"/>
    </cofactor>
</comment>
<dbReference type="GO" id="GO:0005506">
    <property type="term" value="F:iron ion binding"/>
    <property type="evidence" value="ECO:0007669"/>
    <property type="project" value="InterPro"/>
</dbReference>
<feature type="binding site" description="axial binding residue" evidence="7">
    <location>
        <position position="334"/>
    </location>
    <ligand>
        <name>heme</name>
        <dbReference type="ChEBI" id="CHEBI:30413"/>
    </ligand>
    <ligandPart>
        <name>Fe</name>
        <dbReference type="ChEBI" id="CHEBI:18248"/>
    </ligandPart>
</feature>
<dbReference type="Gene3D" id="1.10.630.10">
    <property type="entry name" value="Cytochrome P450"/>
    <property type="match status" value="2"/>
</dbReference>
<dbReference type="SUPFAM" id="SSF48264">
    <property type="entry name" value="Cytochrome P450"/>
    <property type="match status" value="1"/>
</dbReference>
<evidence type="ECO:0000313" key="9">
    <source>
        <dbReference type="EMBL" id="KAJ4848674.1"/>
    </source>
</evidence>
<evidence type="ECO:0000256" key="1">
    <source>
        <dbReference type="ARBA" id="ARBA00001971"/>
    </source>
</evidence>
<evidence type="ECO:0000256" key="6">
    <source>
        <dbReference type="ARBA" id="ARBA00023136"/>
    </source>
</evidence>
<dbReference type="InterPro" id="IPR017972">
    <property type="entry name" value="Cyt_P450_CS"/>
</dbReference>
<reference evidence="9" key="2">
    <citation type="journal article" date="2023" name="Plants (Basel)">
        <title>Annotation of the Turnera subulata (Passifloraceae) Draft Genome Reveals the S-Locus Evolved after the Divergence of Turneroideae from Passifloroideae in a Stepwise Manner.</title>
        <authorList>
            <person name="Henning P.M."/>
            <person name="Roalson E.H."/>
            <person name="Mir W."/>
            <person name="McCubbin A.G."/>
            <person name="Shore J.S."/>
        </authorList>
    </citation>
    <scope>NUCLEOTIDE SEQUENCE</scope>
    <source>
        <strain evidence="9">F60SS</strain>
    </source>
</reference>
<accession>A0A9Q0GEF3</accession>
<comment type="caution">
    <text evidence="9">The sequence shown here is derived from an EMBL/GenBank/DDBJ whole genome shotgun (WGS) entry which is preliminary data.</text>
</comment>
<dbReference type="PRINTS" id="PR00463">
    <property type="entry name" value="EP450I"/>
</dbReference>
<comment type="subcellular location">
    <subcellularLocation>
        <location evidence="2">Membrane</location>
        <topology evidence="2">Single-pass membrane protein</topology>
    </subcellularLocation>
</comment>
<keyword evidence="6" id="KW-0472">Membrane</keyword>
<keyword evidence="8" id="KW-0503">Monooxygenase</keyword>
<evidence type="ECO:0000256" key="3">
    <source>
        <dbReference type="ARBA" id="ARBA00022692"/>
    </source>
</evidence>
<sequence>MGFDALHLHLRHPPPFFLAPHSSLQETSSQLEPILRPLHAKLGPIVTLRIGPRPAIFIADRSLAHQALVQKGAPPATILRVISTDQHTINPSFYGPTWRLLRRNLTSEILNPSRVRSYGHARRWVLHFLITRFELLSKSGKPVTVAMFWVLVIMCLGEKLDEEKVKDIEQVERSFLKRRGSLMKLRLLSLCNEFINAGTDTTLTALHTHISKRSCALEIKEVVGDGEDQEVKEEYLQNLPYLKAEILEGLRRHPPGHFVAPHAVTQDVVLDKYVIPKNATINFMVAEMGWDPKVWKDPMSFKPERFVNNGGEAFDITGSREIKMMPFGAGRRICPAYGLATLHLEYFGANSIWKF</sequence>
<comment type="similarity">
    <text evidence="8">Belongs to the cytochrome P450 family.</text>
</comment>
<keyword evidence="7 8" id="KW-0408">Iron</keyword>
<dbReference type="PANTHER" id="PTHR24298:SF800">
    <property type="entry name" value="CYTOCHROME P450 89A2-RELATED"/>
    <property type="match status" value="1"/>
</dbReference>
<keyword evidence="4 7" id="KW-0479">Metal-binding</keyword>
<dbReference type="AlphaFoldDB" id="A0A9Q0GEF3"/>
<dbReference type="InterPro" id="IPR051103">
    <property type="entry name" value="Plant_metabolite_P450s"/>
</dbReference>
<protein>
    <recommendedName>
        <fullName evidence="11">Cytochrome P450</fullName>
    </recommendedName>
</protein>
<dbReference type="GO" id="GO:0016709">
    <property type="term" value="F:oxidoreductase activity, acting on paired donors, with incorporation or reduction of molecular oxygen, NAD(P)H as one donor, and incorporation of one atom of oxygen"/>
    <property type="evidence" value="ECO:0007669"/>
    <property type="project" value="TreeGrafter"/>
</dbReference>
<evidence type="ECO:0000256" key="4">
    <source>
        <dbReference type="ARBA" id="ARBA00022723"/>
    </source>
</evidence>
<keyword evidence="10" id="KW-1185">Reference proteome</keyword>
<dbReference type="PROSITE" id="PS00086">
    <property type="entry name" value="CYTOCHROME_P450"/>
    <property type="match status" value="1"/>
</dbReference>
<evidence type="ECO:0000256" key="2">
    <source>
        <dbReference type="ARBA" id="ARBA00004167"/>
    </source>
</evidence>
<gene>
    <name evidence="9" type="ORF">Tsubulata_041441</name>
</gene>
<name>A0A9Q0GEF3_9ROSI</name>
<feature type="non-terminal residue" evidence="9">
    <location>
        <position position="1"/>
    </location>
</feature>
<reference evidence="9" key="1">
    <citation type="submission" date="2022-02" db="EMBL/GenBank/DDBJ databases">
        <authorList>
            <person name="Henning P.M."/>
            <person name="McCubbin A.G."/>
            <person name="Shore J.S."/>
        </authorList>
    </citation>
    <scope>NUCLEOTIDE SEQUENCE</scope>
    <source>
        <strain evidence="9">F60SS</strain>
        <tissue evidence="9">Leaves</tissue>
    </source>
</reference>
<dbReference type="Proteomes" id="UP001141552">
    <property type="component" value="Unassembled WGS sequence"/>
</dbReference>
<evidence type="ECO:0000256" key="5">
    <source>
        <dbReference type="ARBA" id="ARBA00022989"/>
    </source>
</evidence>
<evidence type="ECO:0000256" key="7">
    <source>
        <dbReference type="PIRSR" id="PIRSR602401-1"/>
    </source>
</evidence>
<keyword evidence="3" id="KW-0812">Transmembrane</keyword>
<dbReference type="PANTHER" id="PTHR24298">
    <property type="entry name" value="FLAVONOID 3'-MONOOXYGENASE-RELATED"/>
    <property type="match status" value="1"/>
</dbReference>
<dbReference type="Pfam" id="PF00067">
    <property type="entry name" value="p450"/>
    <property type="match status" value="2"/>
</dbReference>
<proteinExistence type="inferred from homology"/>
<organism evidence="9 10">
    <name type="scientific">Turnera subulata</name>
    <dbReference type="NCBI Taxonomy" id="218843"/>
    <lineage>
        <taxon>Eukaryota</taxon>
        <taxon>Viridiplantae</taxon>
        <taxon>Streptophyta</taxon>
        <taxon>Embryophyta</taxon>
        <taxon>Tracheophyta</taxon>
        <taxon>Spermatophyta</taxon>
        <taxon>Magnoliopsida</taxon>
        <taxon>eudicotyledons</taxon>
        <taxon>Gunneridae</taxon>
        <taxon>Pentapetalae</taxon>
        <taxon>rosids</taxon>
        <taxon>fabids</taxon>
        <taxon>Malpighiales</taxon>
        <taxon>Passifloraceae</taxon>
        <taxon>Turnera</taxon>
    </lineage>
</organism>
<dbReference type="EMBL" id="JAKUCV010000842">
    <property type="protein sequence ID" value="KAJ4848674.1"/>
    <property type="molecule type" value="Genomic_DNA"/>
</dbReference>
<evidence type="ECO:0000256" key="8">
    <source>
        <dbReference type="RuleBase" id="RU000461"/>
    </source>
</evidence>
<dbReference type="OrthoDB" id="1055148at2759"/>
<evidence type="ECO:0008006" key="11">
    <source>
        <dbReference type="Google" id="ProtNLM"/>
    </source>
</evidence>
<keyword evidence="5" id="KW-1133">Transmembrane helix</keyword>
<evidence type="ECO:0000313" key="10">
    <source>
        <dbReference type="Proteomes" id="UP001141552"/>
    </source>
</evidence>
<dbReference type="InterPro" id="IPR036396">
    <property type="entry name" value="Cyt_P450_sf"/>
</dbReference>
<keyword evidence="8" id="KW-0560">Oxidoreductase</keyword>
<keyword evidence="7 8" id="KW-0349">Heme</keyword>
<dbReference type="InterPro" id="IPR002401">
    <property type="entry name" value="Cyt_P450_E_grp-I"/>
</dbReference>
<dbReference type="GO" id="GO:0016020">
    <property type="term" value="C:membrane"/>
    <property type="evidence" value="ECO:0007669"/>
    <property type="project" value="UniProtKB-SubCell"/>
</dbReference>